<evidence type="ECO:0000313" key="1">
    <source>
        <dbReference type="EMBL" id="SFH73874.1"/>
    </source>
</evidence>
<dbReference type="RefSeq" id="WP_075442249.1">
    <property type="nucleotide sequence ID" value="NZ_FOQK01000003.1"/>
</dbReference>
<evidence type="ECO:0000313" key="2">
    <source>
        <dbReference type="Proteomes" id="UP000183639"/>
    </source>
</evidence>
<organism evidence="1 2">
    <name type="scientific">Selenomonas ruminantium</name>
    <dbReference type="NCBI Taxonomy" id="971"/>
    <lineage>
        <taxon>Bacteria</taxon>
        <taxon>Bacillati</taxon>
        <taxon>Bacillota</taxon>
        <taxon>Negativicutes</taxon>
        <taxon>Selenomonadales</taxon>
        <taxon>Selenomonadaceae</taxon>
        <taxon>Selenomonas</taxon>
    </lineage>
</organism>
<dbReference type="Proteomes" id="UP000183639">
    <property type="component" value="Unassembled WGS sequence"/>
</dbReference>
<dbReference type="OrthoDB" id="1663278at2"/>
<reference evidence="1 2" key="1">
    <citation type="submission" date="2016-10" db="EMBL/GenBank/DDBJ databases">
        <authorList>
            <person name="de Groot N.N."/>
        </authorList>
    </citation>
    <scope>NUCLEOTIDE SEQUENCE [LARGE SCALE GENOMIC DNA]</scope>
    <source>
        <strain evidence="1 2">Z108</strain>
    </source>
</reference>
<accession>A0A1I3CH27</accession>
<sequence length="260" mass="30390">MLEKLTFEMEEYPLKVELLVKERQLYYRVTHGEEGGTAKMQVLESGRRWLRHLEKLHLESWRASYQPETPPEQHHLWRLAFKDSKIGMRRIVGDQAYPGSWAAFVDLMNRIPGVEIHKVRQLEQVSLILHDTIENSGGTIYLPKQKQIQLVEKLIINRGKHIVVFTRHKQGLGTERHAFDSVRNVPLLLERIAAQAARFSAQSDTIADDYLPQVEWKLIWHDGTEDSGSYTLRGKEMPEQWKEFIHEIELFTGNVRGKLF</sequence>
<protein>
    <submittedName>
        <fullName evidence="1">Uncharacterized protein</fullName>
    </submittedName>
</protein>
<dbReference type="AlphaFoldDB" id="A0A1I3CH27"/>
<proteinExistence type="predicted"/>
<dbReference type="EMBL" id="FOQK01000003">
    <property type="protein sequence ID" value="SFH73874.1"/>
    <property type="molecule type" value="Genomic_DNA"/>
</dbReference>
<name>A0A1I3CH27_SELRU</name>
<gene>
    <name evidence="1" type="ORF">SAMN04487861_103140</name>
</gene>